<feature type="compositionally biased region" description="Polar residues" evidence="2">
    <location>
        <begin position="1057"/>
        <end position="1068"/>
    </location>
</feature>
<sequence length="1788" mass="203010">MASKFILVPDEIYHGLTNNDSENINLGFAQRTLERTKRRRENVTAKNVHYNQELARYLHLRDEQQNRPTKVEITKGLKALIKRGDESDEEQVFDLGADGAQPPASQSRRRHRRPRHYNDDEEMPLIPPSPPPQAENRGQKRKANEFYSSWEEGAKRQLRHEDEPVPSSSKIVNRQKRRKLPPVSWRREEQQIPADIQQEEPFQPAPQPSIPIHPQLSRKRKAQHALNDVRESKKSLIGLEELRPPSLQQEASLRFKQKRTNKSRVTLPQHSNSLAVAKLRNPPRDLLAEAASAPLPDDDADDFGLLQSPGIAAKVQPLPPGPPLPSKAKKRKSNKVDEDTERKSIRIDSRKRDLLAEAASAPLPDDFELSQQQPGTSAQVEPLPPGPPLPSRTKKRKTNKAEEEYTERKRSRIGSRKRLSSPSVTKNLPKRQKNSGSDALSEEQRRQFAEDQHLFTIPNSQLTNEQKRRRLQFVFNRNPTKYGVHGDTILNSAGNPITDSSVAQALDYIIERREGRIPQFRQPPGTKFIRDRINRDLILRTWTAPPRNEAGESQGARRIDASVSNEGSQAEVDGPANNRNGNPNQKPASQATKMEKAIENVLERLYNDPKSPAAFAGVDRLWLEAKKELGNKIRKNDVKHYLEGHRTYTLMRPRRINFPRSRTTAAGFMTDCQVDLADFQALSRHNSGNRYLMVVIDVLSKRIFVTPLRTKKSDDMVEGFKRVFSTMPMKPHRIFSDKGTEFRNQQLKKLFDEEEVEKYESTHSEKKAALAERAIRQIKNRVYRYFAQTKTLKWVDVIDQIVDGINKSPSRVHGMRPIDVNFKNSQKIWEKMFGEDQHRALFGKHRKRARFVPGQTVRMSIAKAQFEKGYIPNYGDEIMEIDAVKGHMKPMRYKIRDAKGEKFKGFFYPEELTPVRRDAETTYRIERVFRKRKMPDGTMEVLVKFNHAESLESLIKDGSHVPIRRKRGVIEPTSPPSALIAPKSPPNVTKKVIVPTSPPRVGQDPQEKVEEISDSLTNVTKPPEKQPKIEKQPEVVKPKISKPPSYLPVSNPDDQNKNGSNQSVPQNITKKKEELKTSSDPTHSFSTSPTPLRVSNQTTISQAQQIAPAQKSETKTPSSISEVKRKEIGPPPKQRNEKSIIEPVSPPPRPQPAAPTHSNVSEKKATTPPRVIATEIIGPPPKQRNEKSVNTKQGQAQLVTEITPENTKKTTTITTTTTTTITEPPKNTIGDLVGRIEEPAEKNNAEKLLSVLFGNEEWKKVNLRILRQIIEGVELQYHPNFERFKAVFTHPRIEFISFSPQLGYVLGFENSQHVRNNEIAKYGSDLRGGFASFAVYAKGLTENMIVGNSLSSLLRVVSVSGAVPGAYTEKIYDSPLYARVLPKEVSEIEIELRTMTDGRLVPFSYGTVLVVLIFKKVFEILPSNPLTDTPYHFKIHSSQNYIDLSKCYLLTEFRMRKLTPPNGEWGHLDATDQVVPIQLIGHTFIRDMKIAINGREIFNSNSLMAYKTYLSHELSQSLEAKVSHLTAAGYDREDANNLQNANSEGFKSRRQRYLGGRTAQYIAKIDADLFNVPQYLINHCEIDITIQPHDEHFLLINTLDSPGQPYSLDLVGLKLYCKKVSLMDGLALELAKKLEMKPARYAVRKTMMKALFISPGRYEFNANLFMDQVPRRVTMGLVANSDYVGNIKRSPFNFQHFNAPYDIDYENWKFVRPFNDTQEALGFANSTYGNGIDYFSFLHTHCIYVFNMTNSGDDHGGLFDLIKKGCTAVNIKFKKPVPDGGNNADCDG</sequence>
<reference evidence="4 5" key="1">
    <citation type="submission" date="2024-10" db="EMBL/GenBank/DDBJ databases">
        <authorList>
            <person name="Kim D."/>
        </authorList>
    </citation>
    <scope>NUCLEOTIDE SEQUENCE [LARGE SCALE GENOMIC DNA]</scope>
    <source>
        <strain evidence="4">BH-2024</strain>
    </source>
</reference>
<feature type="compositionally biased region" description="Basic and acidic residues" evidence="2">
    <location>
        <begin position="1122"/>
        <end position="1140"/>
    </location>
</feature>
<dbReference type="EMBL" id="JBICBT010000005">
    <property type="protein sequence ID" value="KAL3126183.1"/>
    <property type="molecule type" value="Genomic_DNA"/>
</dbReference>
<evidence type="ECO:0000313" key="4">
    <source>
        <dbReference type="EMBL" id="KAL3126183.1"/>
    </source>
</evidence>
<feature type="region of interest" description="Disordered" evidence="2">
    <location>
        <begin position="240"/>
        <end position="463"/>
    </location>
</feature>
<accession>A0ABD2MFD7</accession>
<dbReference type="PANTHER" id="PTHR46585">
    <property type="entry name" value="INTEGRASE CORE DOMAIN CONTAINING PROTEIN"/>
    <property type="match status" value="1"/>
</dbReference>
<evidence type="ECO:0000256" key="1">
    <source>
        <dbReference type="SAM" id="Coils"/>
    </source>
</evidence>
<feature type="compositionally biased region" description="Polar residues" evidence="2">
    <location>
        <begin position="263"/>
        <end position="274"/>
    </location>
</feature>
<feature type="compositionally biased region" description="Basic and acidic residues" evidence="2">
    <location>
        <begin position="399"/>
        <end position="408"/>
    </location>
</feature>
<evidence type="ECO:0000313" key="5">
    <source>
        <dbReference type="Proteomes" id="UP001620626"/>
    </source>
</evidence>
<name>A0ABD2MFD7_9BILA</name>
<evidence type="ECO:0000256" key="2">
    <source>
        <dbReference type="SAM" id="MobiDB-lite"/>
    </source>
</evidence>
<feature type="domain" description="Integrase catalytic" evidence="3">
    <location>
        <begin position="655"/>
        <end position="825"/>
    </location>
</feature>
<dbReference type="InterPro" id="IPR012337">
    <property type="entry name" value="RNaseH-like_sf"/>
</dbReference>
<comment type="caution">
    <text evidence="4">The sequence shown here is derived from an EMBL/GenBank/DDBJ whole genome shotgun (WGS) entry which is preliminary data.</text>
</comment>
<feature type="compositionally biased region" description="Pro residues" evidence="2">
    <location>
        <begin position="1144"/>
        <end position="1153"/>
    </location>
</feature>
<evidence type="ECO:0000259" key="3">
    <source>
        <dbReference type="PROSITE" id="PS50994"/>
    </source>
</evidence>
<organism evidence="4 5">
    <name type="scientific">Heterodera trifolii</name>
    <dbReference type="NCBI Taxonomy" id="157864"/>
    <lineage>
        <taxon>Eukaryota</taxon>
        <taxon>Metazoa</taxon>
        <taxon>Ecdysozoa</taxon>
        <taxon>Nematoda</taxon>
        <taxon>Chromadorea</taxon>
        <taxon>Rhabditida</taxon>
        <taxon>Tylenchina</taxon>
        <taxon>Tylenchomorpha</taxon>
        <taxon>Tylenchoidea</taxon>
        <taxon>Heteroderidae</taxon>
        <taxon>Heteroderinae</taxon>
        <taxon>Heterodera</taxon>
    </lineage>
</organism>
<feature type="compositionally biased region" description="Basic residues" evidence="2">
    <location>
        <begin position="409"/>
        <end position="419"/>
    </location>
</feature>
<dbReference type="Gene3D" id="3.30.420.10">
    <property type="entry name" value="Ribonuclease H-like superfamily/Ribonuclease H"/>
    <property type="match status" value="1"/>
</dbReference>
<gene>
    <name evidence="4" type="ORF">niasHT_002174</name>
</gene>
<feature type="compositionally biased region" description="Basic and acidic residues" evidence="2">
    <location>
        <begin position="442"/>
        <end position="453"/>
    </location>
</feature>
<feature type="compositionally biased region" description="Basic and acidic residues" evidence="2">
    <location>
        <begin position="1022"/>
        <end position="1037"/>
    </location>
</feature>
<dbReference type="InterPro" id="IPR001584">
    <property type="entry name" value="Integrase_cat-core"/>
</dbReference>
<feature type="region of interest" description="Disordered" evidence="2">
    <location>
        <begin position="967"/>
        <end position="1196"/>
    </location>
</feature>
<dbReference type="InterPro" id="IPR036397">
    <property type="entry name" value="RNaseH_sf"/>
</dbReference>
<protein>
    <recommendedName>
        <fullName evidence="3">Integrase catalytic domain-containing protein</fullName>
    </recommendedName>
</protein>
<feature type="compositionally biased region" description="Polar residues" evidence="2">
    <location>
        <begin position="369"/>
        <end position="379"/>
    </location>
</feature>
<feature type="coiled-coil region" evidence="1">
    <location>
        <begin position="26"/>
        <end position="53"/>
    </location>
</feature>
<feature type="compositionally biased region" description="Basic and acidic residues" evidence="2">
    <location>
        <begin position="334"/>
        <end position="355"/>
    </location>
</feature>
<feature type="compositionally biased region" description="Polar residues" evidence="2">
    <location>
        <begin position="1078"/>
        <end position="1107"/>
    </location>
</feature>
<dbReference type="SUPFAM" id="SSF53098">
    <property type="entry name" value="Ribonuclease H-like"/>
    <property type="match status" value="1"/>
</dbReference>
<dbReference type="Proteomes" id="UP001620626">
    <property type="component" value="Unassembled WGS sequence"/>
</dbReference>
<feature type="compositionally biased region" description="Basic and acidic residues" evidence="2">
    <location>
        <begin position="152"/>
        <end position="163"/>
    </location>
</feature>
<dbReference type="PROSITE" id="PS50994">
    <property type="entry name" value="INTEGRASE"/>
    <property type="match status" value="1"/>
</dbReference>
<feature type="region of interest" description="Disordered" evidence="2">
    <location>
        <begin position="93"/>
        <end position="221"/>
    </location>
</feature>
<feature type="region of interest" description="Disordered" evidence="2">
    <location>
        <begin position="544"/>
        <end position="593"/>
    </location>
</feature>
<proteinExistence type="predicted"/>
<keyword evidence="5" id="KW-1185">Reference proteome</keyword>
<keyword evidence="1" id="KW-0175">Coiled coil</keyword>
<feature type="compositionally biased region" description="Polar residues" evidence="2">
    <location>
        <begin position="577"/>
        <end position="592"/>
    </location>
</feature>
<dbReference type="PANTHER" id="PTHR46585:SF1">
    <property type="entry name" value="CHROMO DOMAIN-CONTAINING PROTEIN"/>
    <property type="match status" value="1"/>
</dbReference>